<dbReference type="EMBL" id="JAUYZG010000021">
    <property type="protein sequence ID" value="KAK2874750.1"/>
    <property type="molecule type" value="Genomic_DNA"/>
</dbReference>
<keyword evidence="3" id="KW-1185">Reference proteome</keyword>
<name>A0AA88TDJ3_9TELE</name>
<gene>
    <name evidence="2" type="ORF">Q8A67_021903</name>
</gene>
<feature type="region of interest" description="Disordered" evidence="1">
    <location>
        <begin position="51"/>
        <end position="86"/>
    </location>
</feature>
<evidence type="ECO:0000313" key="3">
    <source>
        <dbReference type="Proteomes" id="UP001187343"/>
    </source>
</evidence>
<dbReference type="AlphaFoldDB" id="A0AA88TDJ3"/>
<accession>A0AA88TDJ3</accession>
<evidence type="ECO:0000256" key="1">
    <source>
        <dbReference type="SAM" id="MobiDB-lite"/>
    </source>
</evidence>
<proteinExistence type="predicted"/>
<protein>
    <submittedName>
        <fullName evidence="2">Uncharacterized protein</fullName>
    </submittedName>
</protein>
<sequence length="86" mass="9384">MSRSPSTPGSCLHESEEEVIEGLQGFVSAVCAENRDHKGLESKVFHGSLALEKRLHGRPKTDAPSISRRLPQTPSGRSPVRQPIPQ</sequence>
<organism evidence="2 3">
    <name type="scientific">Cirrhinus molitorella</name>
    <name type="common">mud carp</name>
    <dbReference type="NCBI Taxonomy" id="172907"/>
    <lineage>
        <taxon>Eukaryota</taxon>
        <taxon>Metazoa</taxon>
        <taxon>Chordata</taxon>
        <taxon>Craniata</taxon>
        <taxon>Vertebrata</taxon>
        <taxon>Euteleostomi</taxon>
        <taxon>Actinopterygii</taxon>
        <taxon>Neopterygii</taxon>
        <taxon>Teleostei</taxon>
        <taxon>Ostariophysi</taxon>
        <taxon>Cypriniformes</taxon>
        <taxon>Cyprinidae</taxon>
        <taxon>Labeoninae</taxon>
        <taxon>Labeonini</taxon>
        <taxon>Cirrhinus</taxon>
    </lineage>
</organism>
<evidence type="ECO:0000313" key="2">
    <source>
        <dbReference type="EMBL" id="KAK2874750.1"/>
    </source>
</evidence>
<comment type="caution">
    <text evidence="2">The sequence shown here is derived from an EMBL/GenBank/DDBJ whole genome shotgun (WGS) entry which is preliminary data.</text>
</comment>
<reference evidence="2" key="1">
    <citation type="submission" date="2023-08" db="EMBL/GenBank/DDBJ databases">
        <title>Chromosome-level Genome Assembly of mud carp (Cirrhinus molitorella).</title>
        <authorList>
            <person name="Liu H."/>
        </authorList>
    </citation>
    <scope>NUCLEOTIDE SEQUENCE</scope>
    <source>
        <strain evidence="2">Prfri</strain>
        <tissue evidence="2">Muscle</tissue>
    </source>
</reference>
<dbReference type="Proteomes" id="UP001187343">
    <property type="component" value="Unassembled WGS sequence"/>
</dbReference>